<dbReference type="Pfam" id="PF02116">
    <property type="entry name" value="STE2"/>
    <property type="match status" value="2"/>
</dbReference>
<keyword evidence="1" id="KW-0812">Transmembrane</keyword>
<proteinExistence type="predicted"/>
<gene>
    <name evidence="2" type="ORF">CAWG_01961</name>
</gene>
<dbReference type="Gene3D" id="1.10.287.920">
    <property type="entry name" value="Pheromone alpha factor receptor"/>
    <property type="match status" value="2"/>
</dbReference>
<feature type="transmembrane region" description="Helical" evidence="1">
    <location>
        <begin position="348"/>
        <end position="369"/>
    </location>
</feature>
<dbReference type="InterPro" id="IPR027458">
    <property type="entry name" value="STE2_TM1-TM2_sf"/>
</dbReference>
<feature type="transmembrane region" description="Helical" evidence="1">
    <location>
        <begin position="132"/>
        <end position="154"/>
    </location>
</feature>
<dbReference type="OMA" id="MWMISKK"/>
<dbReference type="InterPro" id="IPR000366">
    <property type="entry name" value="GPCR_STE2"/>
</dbReference>
<dbReference type="Proteomes" id="UP000001429">
    <property type="component" value="Chromosome R"/>
</dbReference>
<evidence type="ECO:0000313" key="3">
    <source>
        <dbReference type="Proteomes" id="UP000001429"/>
    </source>
</evidence>
<dbReference type="GO" id="GO:0004932">
    <property type="term" value="F:mating-type factor pheromone receptor activity"/>
    <property type="evidence" value="ECO:0007669"/>
    <property type="project" value="InterPro"/>
</dbReference>
<dbReference type="GO" id="GO:0038038">
    <property type="term" value="C:G protein-coupled receptor homodimeric complex"/>
    <property type="evidence" value="ECO:0007669"/>
    <property type="project" value="TreeGrafter"/>
</dbReference>
<feature type="transmembrane region" description="Helical" evidence="1">
    <location>
        <begin position="45"/>
        <end position="68"/>
    </location>
</feature>
<dbReference type="EMBL" id="CM000309">
    <property type="protein sequence ID" value="EEQ43714.1"/>
    <property type="molecule type" value="Genomic_DNA"/>
</dbReference>
<dbReference type="PaxDb" id="5476-C4YM83"/>
<name>C4YM83_CANAW</name>
<protein>
    <recommendedName>
        <fullName evidence="4">Pheromone alpha factor receptor</fullName>
    </recommendedName>
</protein>
<evidence type="ECO:0000313" key="2">
    <source>
        <dbReference type="EMBL" id="EEQ43714.1"/>
    </source>
</evidence>
<dbReference type="OrthoDB" id="5402633at2759"/>
<feature type="transmembrane region" description="Helical" evidence="1">
    <location>
        <begin position="187"/>
        <end position="204"/>
    </location>
</feature>
<reference evidence="2 3" key="1">
    <citation type="journal article" date="2009" name="Nature">
        <title>Evolution of pathogenicity and sexual reproduction in eight Candida genomes.</title>
        <authorList>
            <person name="Butler G."/>
            <person name="Rasmussen M.D."/>
            <person name="Lin M.F."/>
            <person name="Santos M.A."/>
            <person name="Sakthikumar S."/>
            <person name="Munro C.A."/>
            <person name="Rheinbay E."/>
            <person name="Grabherr M."/>
            <person name="Forche A."/>
            <person name="Reedy J.L."/>
            <person name="Agrafioti I."/>
            <person name="Arnaud M.B."/>
            <person name="Bates S."/>
            <person name="Brown A.J."/>
            <person name="Brunke S."/>
            <person name="Costanzo M.C."/>
            <person name="Fitzpatrick D.A."/>
            <person name="de Groot P.W."/>
            <person name="Harris D."/>
            <person name="Hoyer L.L."/>
            <person name="Hube B."/>
            <person name="Klis F.M."/>
            <person name="Kodira C."/>
            <person name="Lennard N."/>
            <person name="Logue M.E."/>
            <person name="Martin R."/>
            <person name="Neiman A.M."/>
            <person name="Nikolaou E."/>
            <person name="Quail M.A."/>
            <person name="Quinn J."/>
            <person name="Santos M.C."/>
            <person name="Schmitzberger F.F."/>
            <person name="Sherlock G."/>
            <person name="Shah P."/>
            <person name="Silverstein K.A."/>
            <person name="Skrzypek M.S."/>
            <person name="Soll D."/>
            <person name="Staggs R."/>
            <person name="Stansfield I."/>
            <person name="Stumpf M.P."/>
            <person name="Sudbery P.E."/>
            <person name="Srikantha T."/>
            <person name="Zeng Q."/>
            <person name="Berman J."/>
            <person name="Berriman M."/>
            <person name="Heitman J."/>
            <person name="Gow N.A."/>
            <person name="Lorenz M.C."/>
            <person name="Birren B.W."/>
            <person name="Kellis M."/>
            <person name="Cuomo C.A."/>
        </authorList>
    </citation>
    <scope>NUCLEOTIDE SEQUENCE [LARGE SCALE GENOMIC DNA]</scope>
    <source>
        <strain evidence="2 3">WO-1</strain>
    </source>
</reference>
<feature type="transmembrane region" description="Helical" evidence="1">
    <location>
        <begin position="211"/>
        <end position="232"/>
    </location>
</feature>
<dbReference type="GO" id="GO:0000750">
    <property type="term" value="P:pheromone-dependent signal transduction involved in conjugation with cellular fusion"/>
    <property type="evidence" value="ECO:0007669"/>
    <property type="project" value="TreeGrafter"/>
</dbReference>
<evidence type="ECO:0008006" key="4">
    <source>
        <dbReference type="Google" id="ProtNLM"/>
    </source>
</evidence>
<dbReference type="HOGENOM" id="CLU_038593_0_0_1"/>
<keyword evidence="3" id="KW-1185">Reference proteome</keyword>
<evidence type="ECO:0000256" key="1">
    <source>
        <dbReference type="SAM" id="Phobius"/>
    </source>
</evidence>
<dbReference type="PANTHER" id="PTHR28009">
    <property type="entry name" value="PHEROMONE ALPHA FACTOR RECEPTOR"/>
    <property type="match status" value="1"/>
</dbReference>
<dbReference type="PANTHER" id="PTHR28009:SF1">
    <property type="entry name" value="PHEROMONE ALPHA FACTOR RECEPTOR"/>
    <property type="match status" value="1"/>
</dbReference>
<feature type="transmembrane region" description="Helical" evidence="1">
    <location>
        <begin position="282"/>
        <end position="305"/>
    </location>
</feature>
<feature type="transmembrane region" description="Helical" evidence="1">
    <location>
        <begin position="317"/>
        <end position="342"/>
    </location>
</feature>
<organism evidence="2 3">
    <name type="scientific">Candida albicans (strain WO-1)</name>
    <name type="common">Yeast</name>
    <dbReference type="NCBI Taxonomy" id="294748"/>
    <lineage>
        <taxon>Eukaryota</taxon>
        <taxon>Fungi</taxon>
        <taxon>Dikarya</taxon>
        <taxon>Ascomycota</taxon>
        <taxon>Saccharomycotina</taxon>
        <taxon>Pichiomycetes</taxon>
        <taxon>Debaryomycetaceae</taxon>
        <taxon>Candida/Lodderomyces clade</taxon>
        <taxon>Candida</taxon>
    </lineage>
</organism>
<dbReference type="AlphaFoldDB" id="C4YM83"/>
<keyword evidence="1" id="KW-0472">Membrane</keyword>
<dbReference type="VEuPathDB" id="FungiDB:CAWG_01961"/>
<keyword evidence="1" id="KW-1133">Transmembrane helix</keyword>
<accession>C4YM83</accession>
<sequence>MNINSTFIPDKPGDIIISYSIPGLDQPIQIPFHSLDSFQTDQAKIALVMGITIGSCSMTLIFLISIMYKTNKLTNLKLNLKLKLKLKYILQWINQKIFTKKRNDNKQQQQQQQIESSSYNNTTTTSWGYKLFLFYLNSLILLIGIIRSGCYLNYNLGPLNSLSFVFTGWYDGSSFISSDVTNGFKCILYALVEISLGFQVYVMFKTSNLKIWGIMASLLSIGLGLIVVAFQINLTILSHIRFSRAISTNRSEEESSLSSSSSLSSDSVGYVINSIWMDLPTILFSISINIMTILLIGKLIIAIRTRRYLGLKQFDSFHILLIGFSQTLIIPSIILVVHYFYLSQNKDSLLQQISLLLIILMLPLSSLWAQTANNTHNINSSPSLSFISRHHSFDSSRSGGSNTIVSNGGSNGGGGGGNFPVSGIDAQLPPDIEKILHEDNNYKLLNSNNESVNDGDIIINDEGMITKQITIKRV</sequence>